<dbReference type="Gramene" id="RZC51551">
    <property type="protein sequence ID" value="RZC51551"/>
    <property type="gene ID" value="C5167_019973"/>
</dbReference>
<dbReference type="InterPro" id="IPR000182">
    <property type="entry name" value="GNAT_dom"/>
</dbReference>
<dbReference type="Gene3D" id="3.40.630.30">
    <property type="match status" value="1"/>
</dbReference>
<reference evidence="4 5" key="1">
    <citation type="journal article" date="2018" name="Science">
        <title>The opium poppy genome and morphinan production.</title>
        <authorList>
            <person name="Guo L."/>
            <person name="Winzer T."/>
            <person name="Yang X."/>
            <person name="Li Y."/>
            <person name="Ning Z."/>
            <person name="He Z."/>
            <person name="Teodor R."/>
            <person name="Lu Y."/>
            <person name="Bowser T.A."/>
            <person name="Graham I.A."/>
            <person name="Ye K."/>
        </authorList>
    </citation>
    <scope>NUCLEOTIDE SEQUENCE [LARGE SCALE GENOMIC DNA]</scope>
    <source>
        <strain evidence="5">cv. HN1</strain>
        <tissue evidence="4">Leaves</tissue>
    </source>
</reference>
<accession>A0A4Y7IUX7</accession>
<dbReference type="InterPro" id="IPR051016">
    <property type="entry name" value="Diverse_Substrate_AcTransf"/>
</dbReference>
<evidence type="ECO:0000313" key="5">
    <source>
        <dbReference type="Proteomes" id="UP000316621"/>
    </source>
</evidence>
<keyword evidence="5" id="KW-1185">Reference proteome</keyword>
<dbReference type="OMA" id="LGEWRIC"/>
<evidence type="ECO:0000256" key="2">
    <source>
        <dbReference type="ARBA" id="ARBA00023315"/>
    </source>
</evidence>
<dbReference type="PROSITE" id="PS51186">
    <property type="entry name" value="GNAT"/>
    <property type="match status" value="1"/>
</dbReference>
<dbReference type="InterPro" id="IPR016181">
    <property type="entry name" value="Acyl_CoA_acyltransferase"/>
</dbReference>
<dbReference type="GO" id="GO:0008080">
    <property type="term" value="F:N-acetyltransferase activity"/>
    <property type="evidence" value="ECO:0007669"/>
    <property type="project" value="TreeGrafter"/>
</dbReference>
<organism evidence="4 5">
    <name type="scientific">Papaver somniferum</name>
    <name type="common">Opium poppy</name>
    <dbReference type="NCBI Taxonomy" id="3469"/>
    <lineage>
        <taxon>Eukaryota</taxon>
        <taxon>Viridiplantae</taxon>
        <taxon>Streptophyta</taxon>
        <taxon>Embryophyta</taxon>
        <taxon>Tracheophyta</taxon>
        <taxon>Spermatophyta</taxon>
        <taxon>Magnoliopsida</taxon>
        <taxon>Ranunculales</taxon>
        <taxon>Papaveraceae</taxon>
        <taxon>Papaveroideae</taxon>
        <taxon>Papaver</taxon>
    </lineage>
</organism>
<dbReference type="Proteomes" id="UP000316621">
    <property type="component" value="Chromosome 2"/>
</dbReference>
<dbReference type="STRING" id="3469.A0A4Y7IUX7"/>
<dbReference type="OrthoDB" id="7305308at2759"/>
<evidence type="ECO:0000259" key="3">
    <source>
        <dbReference type="PROSITE" id="PS51186"/>
    </source>
</evidence>
<feature type="domain" description="N-acetyltransferase" evidence="3">
    <location>
        <begin position="76"/>
        <end position="223"/>
    </location>
</feature>
<dbReference type="SUPFAM" id="SSF55729">
    <property type="entry name" value="Acyl-CoA N-acyltransferases (Nat)"/>
    <property type="match status" value="1"/>
</dbReference>
<gene>
    <name evidence="4" type="ORF">C5167_019973</name>
</gene>
<keyword evidence="1" id="KW-0808">Transferase</keyword>
<dbReference type="PANTHER" id="PTHR10545:SF29">
    <property type="entry name" value="GH14572P-RELATED"/>
    <property type="match status" value="1"/>
</dbReference>
<dbReference type="EMBL" id="CM010716">
    <property type="protein sequence ID" value="RZC51551.1"/>
    <property type="molecule type" value="Genomic_DNA"/>
</dbReference>
<protein>
    <recommendedName>
        <fullName evidence="3">N-acetyltransferase domain-containing protein</fullName>
    </recommendedName>
</protein>
<name>A0A4Y7IUX7_PAPSO</name>
<keyword evidence="2" id="KW-0012">Acyltransferase</keyword>
<proteinExistence type="predicted"/>
<dbReference type="AlphaFoldDB" id="A0A4Y7IUX7"/>
<evidence type="ECO:0000256" key="1">
    <source>
        <dbReference type="ARBA" id="ARBA00022679"/>
    </source>
</evidence>
<sequence length="228" mass="25859">MAAKISNGGNHAATNSSSMFVRIRLGNISDVPHIHKLIYQMAVFERFPHLFEATEESLAATLFNSPPFQSVTCFMLEVSQHPFPQDKHSLNPNYKPITKTLDLEEPIKDPESKVFKTGDLNDFDGHDIVVAGWVIFFPNYPTFLAKQGFYVEDLFVREFYRGKGFGKMLLSAVATQAVKMGFCRVDWICLKWNEKAIKFYEDVIGAEVMKEWGVCRLAGKSLEAYGEN</sequence>
<dbReference type="CDD" id="cd04301">
    <property type="entry name" value="NAT_SF"/>
    <property type="match status" value="1"/>
</dbReference>
<evidence type="ECO:0000313" key="4">
    <source>
        <dbReference type="EMBL" id="RZC51551.1"/>
    </source>
</evidence>
<dbReference type="Pfam" id="PF00583">
    <property type="entry name" value="Acetyltransf_1"/>
    <property type="match status" value="1"/>
</dbReference>
<dbReference type="PANTHER" id="PTHR10545">
    <property type="entry name" value="DIAMINE N-ACETYLTRANSFERASE"/>
    <property type="match status" value="1"/>
</dbReference>